<evidence type="ECO:0000256" key="4">
    <source>
        <dbReference type="ARBA" id="ARBA00022692"/>
    </source>
</evidence>
<organism evidence="12 13">
    <name type="scientific">Niveomyces insectorum RCEF 264</name>
    <dbReference type="NCBI Taxonomy" id="1081102"/>
    <lineage>
        <taxon>Eukaryota</taxon>
        <taxon>Fungi</taxon>
        <taxon>Dikarya</taxon>
        <taxon>Ascomycota</taxon>
        <taxon>Pezizomycotina</taxon>
        <taxon>Sordariomycetes</taxon>
        <taxon>Hypocreomycetidae</taxon>
        <taxon>Hypocreales</taxon>
        <taxon>Cordycipitaceae</taxon>
        <taxon>Niveomyces</taxon>
    </lineage>
</organism>
<dbReference type="PANTHER" id="PTHR43130">
    <property type="entry name" value="ARAC-FAMILY TRANSCRIPTIONAL REGULATOR"/>
    <property type="match status" value="1"/>
</dbReference>
<evidence type="ECO:0000256" key="6">
    <source>
        <dbReference type="ARBA" id="ARBA00022989"/>
    </source>
</evidence>
<dbReference type="Pfam" id="PF01965">
    <property type="entry name" value="DJ-1_PfpI"/>
    <property type="match status" value="1"/>
</dbReference>
<evidence type="ECO:0000313" key="13">
    <source>
        <dbReference type="Proteomes" id="UP000076874"/>
    </source>
</evidence>
<dbReference type="GO" id="GO:0033179">
    <property type="term" value="C:proton-transporting V-type ATPase, V0 domain"/>
    <property type="evidence" value="ECO:0007669"/>
    <property type="project" value="InterPro"/>
</dbReference>
<accession>A0A167QWQ3</accession>
<evidence type="ECO:0000313" key="12">
    <source>
        <dbReference type="EMBL" id="OAA58039.1"/>
    </source>
</evidence>
<keyword evidence="4 10" id="KW-0812">Transmembrane</keyword>
<feature type="compositionally biased region" description="Basic and acidic residues" evidence="9">
    <location>
        <begin position="198"/>
        <end position="208"/>
    </location>
</feature>
<dbReference type="PANTHER" id="PTHR43130:SF3">
    <property type="entry name" value="HTH-TYPE TRANSCRIPTIONAL REGULATOR RV1931C"/>
    <property type="match status" value="1"/>
</dbReference>
<gene>
    <name evidence="12" type="ORF">SPI_06924</name>
</gene>
<comment type="caution">
    <text evidence="12">The sequence shown here is derived from an EMBL/GenBank/DDBJ whole genome shotgun (WGS) entry which is preliminary data.</text>
</comment>
<sequence length="361" mass="39740">MAASTSAVADAEPISVLFALHEKFDLLDFTGPLEAFTWSQHDIKNPDTKAFDITVAGAEPRVLSNQGVIIGSQVSFKEAHERLEEFDVLVVVGGNTEAILKSKAEPLDIIKKFSELQKSNPARERSLLSVCTGSLFLAQLGVLAGLSATTHPDYLTTFENLCSQAATRELDERTDVIDDARYVVNNLRFDLGDEDDNPYIRRKSDGRRPSNARKGSISLKGSNSRRESIARRAAMRLGGLRVITAGGISAGIDAALYMIGAMVSEESAEEVARIMQWTWTKGVVVDGLDVWSIFIGLFVVVCMSVGAWFLSPKGENQVLWRSSLILAFTCCYLMWAITFLAQLHPLIEPRRSDLRAAFLHQ</sequence>
<dbReference type="EMBL" id="AZHD01000013">
    <property type="protein sequence ID" value="OAA58039.1"/>
    <property type="molecule type" value="Genomic_DNA"/>
</dbReference>
<dbReference type="InterPro" id="IPR052158">
    <property type="entry name" value="INH-QAR"/>
</dbReference>
<dbReference type="Proteomes" id="UP000076874">
    <property type="component" value="Unassembled WGS sequence"/>
</dbReference>
<evidence type="ECO:0000259" key="11">
    <source>
        <dbReference type="Pfam" id="PF01965"/>
    </source>
</evidence>
<evidence type="ECO:0000256" key="1">
    <source>
        <dbReference type="ARBA" id="ARBA00004141"/>
    </source>
</evidence>
<evidence type="ECO:0000256" key="5">
    <source>
        <dbReference type="ARBA" id="ARBA00022781"/>
    </source>
</evidence>
<keyword evidence="8 10" id="KW-0472">Membrane</keyword>
<evidence type="ECO:0000256" key="7">
    <source>
        <dbReference type="ARBA" id="ARBA00023065"/>
    </source>
</evidence>
<dbReference type="Pfam" id="PF05493">
    <property type="entry name" value="ATP_synt_H"/>
    <property type="match status" value="1"/>
</dbReference>
<dbReference type="OrthoDB" id="543156at2759"/>
<keyword evidence="3" id="KW-0813">Transport</keyword>
<keyword evidence="6 10" id="KW-1133">Transmembrane helix</keyword>
<comment type="similarity">
    <text evidence="2">Belongs to the V-ATPase e1/e2 subunit family.</text>
</comment>
<evidence type="ECO:0000256" key="10">
    <source>
        <dbReference type="SAM" id="Phobius"/>
    </source>
</evidence>
<name>A0A167QWQ3_9HYPO</name>
<dbReference type="GO" id="GO:0046961">
    <property type="term" value="F:proton-transporting ATPase activity, rotational mechanism"/>
    <property type="evidence" value="ECO:0007669"/>
    <property type="project" value="InterPro"/>
</dbReference>
<proteinExistence type="inferred from homology"/>
<evidence type="ECO:0000256" key="2">
    <source>
        <dbReference type="ARBA" id="ARBA00008328"/>
    </source>
</evidence>
<evidence type="ECO:0000256" key="8">
    <source>
        <dbReference type="ARBA" id="ARBA00023136"/>
    </source>
</evidence>
<dbReference type="AlphaFoldDB" id="A0A167QWQ3"/>
<dbReference type="SUPFAM" id="SSF52317">
    <property type="entry name" value="Class I glutamine amidotransferase-like"/>
    <property type="match status" value="1"/>
</dbReference>
<feature type="region of interest" description="Disordered" evidence="9">
    <location>
        <begin position="198"/>
        <end position="225"/>
    </location>
</feature>
<keyword evidence="13" id="KW-1185">Reference proteome</keyword>
<dbReference type="InterPro" id="IPR029062">
    <property type="entry name" value="Class_I_gatase-like"/>
</dbReference>
<dbReference type="InterPro" id="IPR008389">
    <property type="entry name" value="ATPase_V0-cplx_e1/e2_su"/>
</dbReference>
<evidence type="ECO:0000256" key="3">
    <source>
        <dbReference type="ARBA" id="ARBA00022448"/>
    </source>
</evidence>
<keyword evidence="7" id="KW-0406">Ion transport</keyword>
<comment type="subcellular location">
    <subcellularLocation>
        <location evidence="1">Membrane</location>
        <topology evidence="1">Multi-pass membrane protein</topology>
    </subcellularLocation>
</comment>
<dbReference type="Gene3D" id="3.40.50.880">
    <property type="match status" value="1"/>
</dbReference>
<keyword evidence="5" id="KW-0375">Hydrogen ion transport</keyword>
<dbReference type="STRING" id="1081102.A0A167QWQ3"/>
<evidence type="ECO:0000256" key="9">
    <source>
        <dbReference type="SAM" id="MobiDB-lite"/>
    </source>
</evidence>
<reference evidence="12 13" key="1">
    <citation type="journal article" date="2016" name="Genome Biol. Evol.">
        <title>Divergent and convergent evolution of fungal pathogenicity.</title>
        <authorList>
            <person name="Shang Y."/>
            <person name="Xiao G."/>
            <person name="Zheng P."/>
            <person name="Cen K."/>
            <person name="Zhan S."/>
            <person name="Wang C."/>
        </authorList>
    </citation>
    <scope>NUCLEOTIDE SEQUENCE [LARGE SCALE GENOMIC DNA]</scope>
    <source>
        <strain evidence="12 13">RCEF 264</strain>
    </source>
</reference>
<feature type="transmembrane region" description="Helical" evidence="10">
    <location>
        <begin position="238"/>
        <end position="259"/>
    </location>
</feature>
<feature type="transmembrane region" description="Helical" evidence="10">
    <location>
        <begin position="323"/>
        <end position="343"/>
    </location>
</feature>
<dbReference type="InterPro" id="IPR002818">
    <property type="entry name" value="DJ-1/PfpI"/>
</dbReference>
<feature type="domain" description="DJ-1/PfpI" evidence="11">
    <location>
        <begin position="15"/>
        <end position="164"/>
    </location>
</feature>
<feature type="transmembrane region" description="Helical" evidence="10">
    <location>
        <begin position="290"/>
        <end position="311"/>
    </location>
</feature>
<protein>
    <submittedName>
        <fullName evidence="12">ATPase, V0 complex, subunit E</fullName>
    </submittedName>
</protein>